<dbReference type="AlphaFoldDB" id="A0A1Y2D7H8"/>
<dbReference type="EMBL" id="MCOG01000079">
    <property type="protein sequence ID" value="ORY55233.1"/>
    <property type="molecule type" value="Genomic_DNA"/>
</dbReference>
<name>A0A1Y2D7H8_9FUNG</name>
<feature type="transmembrane region" description="Helical" evidence="2">
    <location>
        <begin position="172"/>
        <end position="193"/>
    </location>
</feature>
<evidence type="ECO:0000256" key="2">
    <source>
        <dbReference type="SAM" id="Phobius"/>
    </source>
</evidence>
<proteinExistence type="predicted"/>
<feature type="transmembrane region" description="Helical" evidence="2">
    <location>
        <begin position="96"/>
        <end position="112"/>
    </location>
</feature>
<reference evidence="3 4" key="1">
    <citation type="submission" date="2016-08" db="EMBL/GenBank/DDBJ databases">
        <title>A Parts List for Fungal Cellulosomes Revealed by Comparative Genomics.</title>
        <authorList>
            <consortium name="DOE Joint Genome Institute"/>
            <person name="Haitjema C.H."/>
            <person name="Gilmore S.P."/>
            <person name="Henske J.K."/>
            <person name="Solomon K.V."/>
            <person name="De Groot R."/>
            <person name="Kuo A."/>
            <person name="Mondo S.J."/>
            <person name="Salamov A.A."/>
            <person name="Labutti K."/>
            <person name="Zhao Z."/>
            <person name="Chiniquy J."/>
            <person name="Barry K."/>
            <person name="Brewer H.M."/>
            <person name="Purvine S.O."/>
            <person name="Wright A.T."/>
            <person name="Boxma B."/>
            <person name="Van Alen T."/>
            <person name="Hackstein J.H."/>
            <person name="Baker S.E."/>
            <person name="Grigoriev I.V."/>
            <person name="O'Malley M.A."/>
        </authorList>
    </citation>
    <scope>NUCLEOTIDE SEQUENCE [LARGE SCALE GENOMIC DNA]</scope>
    <source>
        <strain evidence="3 4">G1</strain>
    </source>
</reference>
<evidence type="ECO:0000313" key="4">
    <source>
        <dbReference type="Proteomes" id="UP000193920"/>
    </source>
</evidence>
<protein>
    <submittedName>
        <fullName evidence="3">Uncharacterized protein</fullName>
    </submittedName>
</protein>
<feature type="compositionally biased region" description="Low complexity" evidence="1">
    <location>
        <begin position="322"/>
        <end position="346"/>
    </location>
</feature>
<feature type="compositionally biased region" description="Low complexity" evidence="1">
    <location>
        <begin position="363"/>
        <end position="373"/>
    </location>
</feature>
<sequence>MDETLKLKSDLNPENNCTMYYNNFFVGMFSLFESVPYTINIIQFFLVTLIYVNVGKGKYWKILFYVSIASLCGTLLECSGDVYIHLEDNKGKPVGFVYPFLIEEIFCIIKEYSVPVLNLIKMKAFSQGTLAKVVNYIIAILFIPFAIFRFMIGYTRMKEATLVNSQIQYYHGGAFFFMAISDAICTCAILYFVKKYNTQAIIKEDVTHFIKRSSYTILVIVDLVSFILSILQIIASKNEPMSFLIGPFKDMKYAFILILAVDALLFKYNVNVSSLNESYENYTINKESSNTRGGNQNFSLATNITITSNQNRSNVSQINSSIYTSSNSNNNSNTNKSINSNKNRNTYLFNNDSNNIYEVDTPNNNNNSNNNINIEDKSGNVHNTRFSNSIVYTNTLQSPSASPPSSSLSPN</sequence>
<feature type="transmembrane region" description="Helical" evidence="2">
    <location>
        <begin position="133"/>
        <end position="152"/>
    </location>
</feature>
<dbReference type="Proteomes" id="UP000193920">
    <property type="component" value="Unassembled WGS sequence"/>
</dbReference>
<gene>
    <name evidence="3" type="ORF">LY90DRAFT_267657</name>
</gene>
<feature type="region of interest" description="Disordered" evidence="1">
    <location>
        <begin position="322"/>
        <end position="380"/>
    </location>
</feature>
<feature type="transmembrane region" description="Helical" evidence="2">
    <location>
        <begin position="37"/>
        <end position="55"/>
    </location>
</feature>
<feature type="transmembrane region" description="Helical" evidence="2">
    <location>
        <begin position="253"/>
        <end position="270"/>
    </location>
</feature>
<feature type="transmembrane region" description="Helical" evidence="2">
    <location>
        <begin position="62"/>
        <end position="84"/>
    </location>
</feature>
<evidence type="ECO:0000256" key="1">
    <source>
        <dbReference type="SAM" id="MobiDB-lite"/>
    </source>
</evidence>
<keyword evidence="4" id="KW-1185">Reference proteome</keyword>
<feature type="transmembrane region" description="Helical" evidence="2">
    <location>
        <begin position="214"/>
        <end position="233"/>
    </location>
</feature>
<keyword evidence="2" id="KW-1133">Transmembrane helix</keyword>
<accession>A0A1Y2D7H8</accession>
<keyword evidence="2" id="KW-0472">Membrane</keyword>
<feature type="compositionally biased region" description="Polar residues" evidence="1">
    <location>
        <begin position="347"/>
        <end position="356"/>
    </location>
</feature>
<comment type="caution">
    <text evidence="3">The sequence shown here is derived from an EMBL/GenBank/DDBJ whole genome shotgun (WGS) entry which is preliminary data.</text>
</comment>
<organism evidence="3 4">
    <name type="scientific">Neocallimastix californiae</name>
    <dbReference type="NCBI Taxonomy" id="1754190"/>
    <lineage>
        <taxon>Eukaryota</taxon>
        <taxon>Fungi</taxon>
        <taxon>Fungi incertae sedis</taxon>
        <taxon>Chytridiomycota</taxon>
        <taxon>Chytridiomycota incertae sedis</taxon>
        <taxon>Neocallimastigomycetes</taxon>
        <taxon>Neocallimastigales</taxon>
        <taxon>Neocallimastigaceae</taxon>
        <taxon>Neocallimastix</taxon>
    </lineage>
</organism>
<keyword evidence="2" id="KW-0812">Transmembrane</keyword>
<evidence type="ECO:0000313" key="3">
    <source>
        <dbReference type="EMBL" id="ORY55233.1"/>
    </source>
</evidence>